<dbReference type="InterPro" id="IPR032710">
    <property type="entry name" value="NTF2-like_dom_sf"/>
</dbReference>
<dbReference type="SUPFAM" id="SSF54427">
    <property type="entry name" value="NTF2-like"/>
    <property type="match status" value="1"/>
</dbReference>
<gene>
    <name evidence="2" type="ORF">A5708_03580</name>
</gene>
<protein>
    <recommendedName>
        <fullName evidence="1">Limonene-1,2-epoxide hydrolase domain-containing protein</fullName>
    </recommendedName>
</protein>
<evidence type="ECO:0000313" key="3">
    <source>
        <dbReference type="Proteomes" id="UP000091846"/>
    </source>
</evidence>
<name>A0A1A2YPE0_9MYCO</name>
<dbReference type="AlphaFoldDB" id="A0A1A2YPE0"/>
<sequence length="115" mass="12999">MKPEDVVRAELDAWHGLDVDEIVGHFHPDAVWDNVALGVHRGHAEIREAVKGYVQRMESAELELLNIAVNGNIVMVERIDHFVYDGNKIAARCMGAFEVAGDKITAWRDYFDVPR</sequence>
<dbReference type="InterPro" id="IPR013100">
    <property type="entry name" value="LEH"/>
</dbReference>
<comment type="caution">
    <text evidence="2">The sequence shown here is derived from an EMBL/GenBank/DDBJ whole genome shotgun (WGS) entry which is preliminary data.</text>
</comment>
<feature type="domain" description="Limonene-1,2-epoxide hydrolase" evidence="1">
    <location>
        <begin position="4"/>
        <end position="113"/>
    </location>
</feature>
<dbReference type="OrthoDB" id="9781757at2"/>
<evidence type="ECO:0000313" key="2">
    <source>
        <dbReference type="EMBL" id="OBI39313.1"/>
    </source>
</evidence>
<organism evidence="2 3">
    <name type="scientific">Mycobacterium colombiense</name>
    <dbReference type="NCBI Taxonomy" id="339268"/>
    <lineage>
        <taxon>Bacteria</taxon>
        <taxon>Bacillati</taxon>
        <taxon>Actinomycetota</taxon>
        <taxon>Actinomycetes</taxon>
        <taxon>Mycobacteriales</taxon>
        <taxon>Mycobacteriaceae</taxon>
        <taxon>Mycobacterium</taxon>
        <taxon>Mycobacterium avium complex (MAC)</taxon>
    </lineage>
</organism>
<dbReference type="EMBL" id="LZKI01000119">
    <property type="protein sequence ID" value="OBI39313.1"/>
    <property type="molecule type" value="Genomic_DNA"/>
</dbReference>
<reference evidence="2 3" key="1">
    <citation type="submission" date="2016-06" db="EMBL/GenBank/DDBJ databases">
        <authorList>
            <person name="Kjaerup R.B."/>
            <person name="Dalgaard T.S."/>
            <person name="Juul-Madsen H.R."/>
        </authorList>
    </citation>
    <scope>NUCLEOTIDE SEQUENCE [LARGE SCALE GENOMIC DNA]</scope>
    <source>
        <strain evidence="2 3">E1334</strain>
    </source>
</reference>
<dbReference type="RefSeq" id="WP_065029640.1">
    <property type="nucleotide sequence ID" value="NZ_LZKI01000119.1"/>
</dbReference>
<dbReference type="Proteomes" id="UP000091846">
    <property type="component" value="Unassembled WGS sequence"/>
</dbReference>
<evidence type="ECO:0000259" key="1">
    <source>
        <dbReference type="Pfam" id="PF07858"/>
    </source>
</evidence>
<proteinExistence type="predicted"/>
<dbReference type="Gene3D" id="3.10.450.50">
    <property type="match status" value="1"/>
</dbReference>
<dbReference type="Pfam" id="PF07858">
    <property type="entry name" value="LEH"/>
    <property type="match status" value="1"/>
</dbReference>
<accession>A0A1A2YPE0</accession>